<evidence type="ECO:0000259" key="7">
    <source>
        <dbReference type="Pfam" id="PF17389"/>
    </source>
</evidence>
<dbReference type="InterPro" id="IPR035396">
    <property type="entry name" value="Bac_rhamnosid6H"/>
</dbReference>
<gene>
    <name evidence="9" type="ORF">C4F51_13845</name>
</gene>
<organism evidence="9 10">
    <name type="scientific">Cellvibrio polysaccharolyticus</name>
    <dbReference type="NCBI Taxonomy" id="2082724"/>
    <lineage>
        <taxon>Bacteria</taxon>
        <taxon>Pseudomonadati</taxon>
        <taxon>Pseudomonadota</taxon>
        <taxon>Gammaproteobacteria</taxon>
        <taxon>Cellvibrionales</taxon>
        <taxon>Cellvibrionaceae</taxon>
        <taxon>Cellvibrio</taxon>
    </lineage>
</organism>
<dbReference type="Gene3D" id="2.60.120.260">
    <property type="entry name" value="Galactose-binding domain-like"/>
    <property type="match status" value="2"/>
</dbReference>
<feature type="signal peptide" evidence="4">
    <location>
        <begin position="1"/>
        <end position="23"/>
    </location>
</feature>
<protein>
    <recommendedName>
        <fullName evidence="2">alpha-L-rhamnosidase</fullName>
        <ecNumber evidence="2">3.2.1.40</ecNumber>
    </recommendedName>
</protein>
<proteinExistence type="predicted"/>
<dbReference type="Pfam" id="PF25788">
    <property type="entry name" value="Ig_Rha78A_N"/>
    <property type="match status" value="1"/>
</dbReference>
<reference evidence="9" key="1">
    <citation type="submission" date="2018-07" db="EMBL/GenBank/DDBJ databases">
        <title>Genome assembly of strain Ka43.</title>
        <authorList>
            <person name="Kukolya J."/>
            <person name="Nagy I."/>
            <person name="Horvath B."/>
            <person name="Toth A."/>
        </authorList>
    </citation>
    <scope>NUCLEOTIDE SEQUENCE</scope>
    <source>
        <strain evidence="9">KB43</strain>
    </source>
</reference>
<dbReference type="Pfam" id="PF17389">
    <property type="entry name" value="Bac_rhamnosid6H"/>
    <property type="match status" value="1"/>
</dbReference>
<feature type="domain" description="Alpha-L-rhamnosidase C-terminal" evidence="8">
    <location>
        <begin position="816"/>
        <end position="886"/>
    </location>
</feature>
<evidence type="ECO:0000313" key="10">
    <source>
        <dbReference type="Proteomes" id="UP000652567"/>
    </source>
</evidence>
<sequence length="921" mass="103380">MKRWFLSTITALCLLAGATLVHAAGLQVYHLETENTVNPTGIDRTDPRLYWRLKSEDAGQKQTAWQILVASSEAQLQRNRGDLWDSGKQNSSKNIHVHYAGKPIKSSQQVFWKVKVWDRDGKASDWSETSSWTMGVLSQEEWKGVWITPPQAMESALLRKNFVVNKGLKSAVLHAVGLGTYDLHLNGSKLGEDLLSPGWTNFDKTALYSSWDITEQLQEGDNALGFMLGNGMYNVVPRNRFSKFAGSFGPLRANLHLQLEYANGKTEFFGTDESWKAHTGPWVFNSIYGGEDYDARALPAGWSTAAFDDRAWLNAVIIMRPKGELKGQSVSAEPIRIIETRQPKAVQDFADGTRVYDLGQNTTWMPRIRVRGPAGSTVRLTPSEITHADGTINRDTTGLSHRGSAWWQYTKATDEDEEWAPHFYYVGSRYLKLDVFPADPHGLVPTSAQVPARKAGDVLPELLSVEGLLVHSIASPVGEFSAANPLLNQIRDLVRWAQRSNIVSVLTDCPHREKLGWLEQYHLNGPSIRYEFDMARVFTKSLRDMRDSQTEEGALPNIAPEYVQFKGTFRHAAEWGASLILVPWQQYQFEGDTDLLREYYPAMKAYFAHLKTRADDYILSEGLGDWYDLGPEKPGKAQLTFPDLTATAFLFYDASVLAKIADVLHEKADAENFRNEAAAIRKKFNSTFFNEEKGYYAGNSQAANALPLELGLVEESQRDRVFANLVQDVIDRDYAMTAGDVGFRFLLQALSNGGRADVIYRMINQSDKPGYGYQIKKGATALTESWDANHTASHNHFMLGHIIEWFYKDLVGIGSSQDEPGFKKIRLYPQPVRELGWAQATYQSVQGPISARWDFENNGWRYRVTIPANTTAEVHLPGKGEVTLNGKPVTDTKTIEPLPGNGLRQVYRVPSGSYDFFVANE</sequence>
<evidence type="ECO:0000256" key="3">
    <source>
        <dbReference type="ARBA" id="ARBA00022801"/>
    </source>
</evidence>
<evidence type="ECO:0000256" key="2">
    <source>
        <dbReference type="ARBA" id="ARBA00012652"/>
    </source>
</evidence>
<evidence type="ECO:0000256" key="1">
    <source>
        <dbReference type="ARBA" id="ARBA00001445"/>
    </source>
</evidence>
<feature type="domain" description="Alpha-L-rhamnosidase six-hairpin glycosidase" evidence="7">
    <location>
        <begin position="477"/>
        <end position="809"/>
    </location>
</feature>
<comment type="catalytic activity">
    <reaction evidence="1">
        <text>Hydrolysis of terminal non-reducing alpha-L-rhamnose residues in alpha-L-rhamnosides.</text>
        <dbReference type="EC" id="3.2.1.40"/>
    </reaction>
</comment>
<dbReference type="InterPro" id="IPR016007">
    <property type="entry name" value="Alpha_rhamnosid"/>
</dbReference>
<keyword evidence="4" id="KW-0732">Signal</keyword>
<name>A0A928YWJ7_9GAMM</name>
<feature type="domain" description="Bacterial alpha-L-rhamnosidase N-terminal" evidence="6">
    <location>
        <begin position="168"/>
        <end position="338"/>
    </location>
</feature>
<comment type="caution">
    <text evidence="9">The sequence shown here is derived from an EMBL/GenBank/DDBJ whole genome shotgun (WGS) entry which is preliminary data.</text>
</comment>
<dbReference type="Pfam" id="PF08531">
    <property type="entry name" value="Bac_rhamnosid_N"/>
    <property type="match status" value="1"/>
</dbReference>
<dbReference type="Gene3D" id="1.50.10.10">
    <property type="match status" value="1"/>
</dbReference>
<dbReference type="Gene3D" id="2.60.40.10">
    <property type="entry name" value="Immunoglobulins"/>
    <property type="match status" value="1"/>
</dbReference>
<evidence type="ECO:0000256" key="4">
    <source>
        <dbReference type="SAM" id="SignalP"/>
    </source>
</evidence>
<dbReference type="InterPro" id="IPR008928">
    <property type="entry name" value="6-hairpin_glycosidase_sf"/>
</dbReference>
<dbReference type="Pfam" id="PF05592">
    <property type="entry name" value="Bac_rhamnosid"/>
    <property type="match status" value="1"/>
</dbReference>
<dbReference type="GO" id="GO:0030596">
    <property type="term" value="F:alpha-L-rhamnosidase activity"/>
    <property type="evidence" value="ECO:0007669"/>
    <property type="project" value="UniProtKB-EC"/>
</dbReference>
<feature type="chain" id="PRO_5038124228" description="alpha-L-rhamnosidase" evidence="4">
    <location>
        <begin position="24"/>
        <end position="921"/>
    </location>
</feature>
<dbReference type="InterPro" id="IPR008902">
    <property type="entry name" value="Rhamnosid_concanavalin"/>
</dbReference>
<dbReference type="InterPro" id="IPR012341">
    <property type="entry name" value="6hp_glycosidase-like_sf"/>
</dbReference>
<dbReference type="InterPro" id="IPR013737">
    <property type="entry name" value="Bac_rhamnosid_N"/>
</dbReference>
<dbReference type="RefSeq" id="WP_193910699.1">
    <property type="nucleotide sequence ID" value="NZ_PRDL01000001.1"/>
</dbReference>
<evidence type="ECO:0000313" key="9">
    <source>
        <dbReference type="EMBL" id="MBE8718273.1"/>
    </source>
</evidence>
<dbReference type="Pfam" id="PF17390">
    <property type="entry name" value="Bac_rhamnosid_C"/>
    <property type="match status" value="1"/>
</dbReference>
<dbReference type="GO" id="GO:0005975">
    <property type="term" value="P:carbohydrate metabolic process"/>
    <property type="evidence" value="ECO:0007669"/>
    <property type="project" value="InterPro"/>
</dbReference>
<dbReference type="EC" id="3.2.1.40" evidence="2"/>
<evidence type="ECO:0000259" key="8">
    <source>
        <dbReference type="Pfam" id="PF17390"/>
    </source>
</evidence>
<accession>A0A928YWJ7</accession>
<dbReference type="SUPFAM" id="SSF48208">
    <property type="entry name" value="Six-hairpin glycosidases"/>
    <property type="match status" value="1"/>
</dbReference>
<evidence type="ECO:0000259" key="5">
    <source>
        <dbReference type="Pfam" id="PF05592"/>
    </source>
</evidence>
<dbReference type="PIRSF" id="PIRSF010631">
    <property type="entry name" value="A-rhamnsds"/>
    <property type="match status" value="1"/>
</dbReference>
<keyword evidence="10" id="KW-1185">Reference proteome</keyword>
<dbReference type="Proteomes" id="UP000652567">
    <property type="component" value="Unassembled WGS sequence"/>
</dbReference>
<keyword evidence="3" id="KW-0378">Hydrolase</keyword>
<dbReference type="Gene3D" id="2.60.420.10">
    <property type="entry name" value="Maltose phosphorylase, domain 3"/>
    <property type="match status" value="1"/>
</dbReference>
<dbReference type="InterPro" id="IPR035398">
    <property type="entry name" value="Bac_rhamnosid_C"/>
</dbReference>
<dbReference type="AlphaFoldDB" id="A0A928YWJ7"/>
<dbReference type="PANTHER" id="PTHR33307:SF11">
    <property type="entry name" value="ALPHA-L-RHAMNOSIDASE"/>
    <property type="match status" value="1"/>
</dbReference>
<dbReference type="InterPro" id="IPR013783">
    <property type="entry name" value="Ig-like_fold"/>
</dbReference>
<dbReference type="EMBL" id="PRDL01000001">
    <property type="protein sequence ID" value="MBE8718273.1"/>
    <property type="molecule type" value="Genomic_DNA"/>
</dbReference>
<evidence type="ECO:0000259" key="6">
    <source>
        <dbReference type="Pfam" id="PF08531"/>
    </source>
</evidence>
<dbReference type="PANTHER" id="PTHR33307">
    <property type="entry name" value="ALPHA-RHAMNOSIDASE (EUROFUNG)"/>
    <property type="match status" value="1"/>
</dbReference>
<feature type="domain" description="Alpha-L-rhamnosidase concanavalin-like" evidence="5">
    <location>
        <begin position="350"/>
        <end position="439"/>
    </location>
</feature>